<organism evidence="6 7">
    <name type="scientific">Mycolicibacterium wolinskyi</name>
    <dbReference type="NCBI Taxonomy" id="59750"/>
    <lineage>
        <taxon>Bacteria</taxon>
        <taxon>Bacillati</taxon>
        <taxon>Actinomycetota</taxon>
        <taxon>Actinomycetes</taxon>
        <taxon>Mycobacteriales</taxon>
        <taxon>Mycobacteriaceae</taxon>
        <taxon>Mycolicibacterium</taxon>
    </lineage>
</organism>
<dbReference type="Pfam" id="PF04879">
    <property type="entry name" value="Molybdop_Fe4S4"/>
    <property type="match status" value="1"/>
</dbReference>
<dbReference type="Gene3D" id="3.40.50.740">
    <property type="match status" value="1"/>
</dbReference>
<dbReference type="InterPro" id="IPR006657">
    <property type="entry name" value="MoPterin_dinucl-bd_dom"/>
</dbReference>
<dbReference type="GO" id="GO:0046872">
    <property type="term" value="F:metal ion binding"/>
    <property type="evidence" value="ECO:0007669"/>
    <property type="project" value="UniProtKB-KW"/>
</dbReference>
<dbReference type="Pfam" id="PF00384">
    <property type="entry name" value="Molybdopterin"/>
    <property type="match status" value="1"/>
</dbReference>
<keyword evidence="2" id="KW-0479">Metal-binding</keyword>
<evidence type="ECO:0000256" key="1">
    <source>
        <dbReference type="ARBA" id="ARBA00010312"/>
    </source>
</evidence>
<keyword evidence="4" id="KW-0411">Iron-sulfur</keyword>
<dbReference type="SMART" id="SM00926">
    <property type="entry name" value="Molybdop_Fe4S4"/>
    <property type="match status" value="1"/>
</dbReference>
<protein>
    <submittedName>
        <fullName evidence="6">Oxidoreductase</fullName>
    </submittedName>
</protein>
<dbReference type="GO" id="GO:0043546">
    <property type="term" value="F:molybdopterin cofactor binding"/>
    <property type="evidence" value="ECO:0007669"/>
    <property type="project" value="InterPro"/>
</dbReference>
<keyword evidence="7" id="KW-1185">Reference proteome</keyword>
<dbReference type="GO" id="GO:0051536">
    <property type="term" value="F:iron-sulfur cluster binding"/>
    <property type="evidence" value="ECO:0007669"/>
    <property type="project" value="UniProtKB-KW"/>
</dbReference>
<dbReference type="STRING" id="59750.AWC31_27490"/>
<name>A0A132PGW0_9MYCO</name>
<dbReference type="InterPro" id="IPR006656">
    <property type="entry name" value="Mopterin_OxRdtase"/>
</dbReference>
<dbReference type="EMBL" id="LGTW01000019">
    <property type="protein sequence ID" value="KWX21504.1"/>
    <property type="molecule type" value="Genomic_DNA"/>
</dbReference>
<dbReference type="PATRIC" id="fig|59750.3.peg.2395"/>
<dbReference type="SUPFAM" id="SSF53706">
    <property type="entry name" value="Formate dehydrogenase/DMSO reductase, domains 1-3"/>
    <property type="match status" value="1"/>
</dbReference>
<dbReference type="Pfam" id="PF01568">
    <property type="entry name" value="Molydop_binding"/>
    <property type="match status" value="1"/>
</dbReference>
<dbReference type="Gene3D" id="2.40.40.20">
    <property type="match status" value="1"/>
</dbReference>
<evidence type="ECO:0000256" key="3">
    <source>
        <dbReference type="ARBA" id="ARBA00023004"/>
    </source>
</evidence>
<dbReference type="PANTHER" id="PTHR43742:SF2">
    <property type="entry name" value="ASSIMILATORY NITRATE REDUCTASE CATALYTIC SUBUNIT"/>
    <property type="match status" value="1"/>
</dbReference>
<dbReference type="Gene3D" id="2.20.25.90">
    <property type="entry name" value="ADC-like domains"/>
    <property type="match status" value="1"/>
</dbReference>
<comment type="caution">
    <text evidence="6">The sequence shown here is derived from an EMBL/GenBank/DDBJ whole genome shotgun (WGS) entry which is preliminary data.</text>
</comment>
<dbReference type="Gene3D" id="3.40.228.10">
    <property type="entry name" value="Dimethylsulfoxide Reductase, domain 2"/>
    <property type="match status" value="1"/>
</dbReference>
<accession>A0A132PGW0</accession>
<evidence type="ECO:0000256" key="4">
    <source>
        <dbReference type="ARBA" id="ARBA00023014"/>
    </source>
</evidence>
<gene>
    <name evidence="6" type="ORF">AFM11_25170</name>
</gene>
<reference evidence="6 7" key="1">
    <citation type="submission" date="2015-07" db="EMBL/GenBank/DDBJ databases">
        <title>A draft genome sequence of Mycobacterium wolinskyi.</title>
        <authorList>
            <person name="de Man T.J."/>
            <person name="Perry K.A."/>
            <person name="Coulliette A.D."/>
            <person name="Jensen B."/>
            <person name="Toney N.C."/>
            <person name="Limbago B.M."/>
            <person name="Noble-Wang J."/>
        </authorList>
    </citation>
    <scope>NUCLEOTIDE SEQUENCE [LARGE SCALE GENOMIC DNA]</scope>
    <source>
        <strain evidence="6 7">CDC_01</strain>
    </source>
</reference>
<dbReference type="RefSeq" id="WP_067854188.1">
    <property type="nucleotide sequence ID" value="NZ_LGTW01000019.1"/>
</dbReference>
<dbReference type="InterPro" id="IPR006963">
    <property type="entry name" value="Mopterin_OxRdtase_4Fe-4S_dom"/>
</dbReference>
<dbReference type="InterPro" id="IPR050612">
    <property type="entry name" value="Prok_Mopterin_Oxidored"/>
</dbReference>
<dbReference type="PROSITE" id="PS51669">
    <property type="entry name" value="4FE4S_MOW_BIS_MGD"/>
    <property type="match status" value="1"/>
</dbReference>
<dbReference type="PANTHER" id="PTHR43742">
    <property type="entry name" value="TRIMETHYLAMINE-N-OXIDE REDUCTASE"/>
    <property type="match status" value="1"/>
</dbReference>
<comment type="similarity">
    <text evidence="1">Belongs to the prokaryotic molybdopterin-containing oxidoreductase family.</text>
</comment>
<sequence>MTAIDVPLHDERGALRDASSTTVVGQCTLCEAHCGLHVTVTDGTVTRIAGNPDDVFSKGYICPKATAMGGLHHDPDRLRTPMRRVGDAFEPVSWDDALAEIGARLRRIRRKHGFRSLGMYLGNPAAHSSGALYGFLLRTALLTPNFFTASSIDQMPHEYAAWKVFGSNVLVPITDIDRTQRLVILGANPAVSNGSLSIMPGAKRRIKAIRDRGGKVVVIDPRRTETARMADQHVAVRPGGDAYLLLGMLHVLIDEKLCDAHAVENAAGFSELSALVADATPEAVAERAGVSAEDIRALAREHAAAESAAIYARIGICQQETGTLVSWLVMVINAVTGNVDRAGGTMFSTPVVDVPRLARYIPVGHGLWTDRSGRHKAFRAELPAVIMADEILNPGKGQIRAMITYAGNPVSSIPQKGRLDEALSQLELYVAVDMYVTETTRHADFILPPVSPLEREDVGLLIPIFSVHNNIRYQHRAFEPPACAKEDWEILTRLAMELLPSPVRQLTKPLRDRLIRSIDPLRLASLAIATGPYGRIRRRRNAVTMSDLKNSAGGIDLGPLRPRLRKVIATGDRKIHLAPKEFVDAASALLDKAARGPGQRYDLQLIGRRQLRSNNSWLHNVPTMTGGNNTCTVLMHPDDAAARGLAQGDTVTVASAVGAIELPLDVSDDIRPGTVAVPHGWGHQRSGWRHARTLPGANVNLLHDPDRVDSFTGTAAVNNTWVAVAAR</sequence>
<evidence type="ECO:0000313" key="7">
    <source>
        <dbReference type="Proteomes" id="UP000070612"/>
    </source>
</evidence>
<dbReference type="Proteomes" id="UP000070612">
    <property type="component" value="Unassembled WGS sequence"/>
</dbReference>
<dbReference type="InterPro" id="IPR009010">
    <property type="entry name" value="Asp_de-COase-like_dom_sf"/>
</dbReference>
<evidence type="ECO:0000256" key="2">
    <source>
        <dbReference type="ARBA" id="ARBA00022723"/>
    </source>
</evidence>
<evidence type="ECO:0000259" key="5">
    <source>
        <dbReference type="PROSITE" id="PS51669"/>
    </source>
</evidence>
<dbReference type="SUPFAM" id="SSF50692">
    <property type="entry name" value="ADC-like"/>
    <property type="match status" value="1"/>
</dbReference>
<keyword evidence="3" id="KW-0408">Iron</keyword>
<dbReference type="GO" id="GO:0016491">
    <property type="term" value="F:oxidoreductase activity"/>
    <property type="evidence" value="ECO:0007669"/>
    <property type="project" value="InterPro"/>
</dbReference>
<proteinExistence type="inferred from homology"/>
<feature type="domain" description="4Fe-4S Mo/W bis-MGD-type" evidence="5">
    <location>
        <begin position="20"/>
        <end position="76"/>
    </location>
</feature>
<dbReference type="AlphaFoldDB" id="A0A132PGW0"/>
<evidence type="ECO:0000313" key="6">
    <source>
        <dbReference type="EMBL" id="KWX21504.1"/>
    </source>
</evidence>